<proteinExistence type="predicted"/>
<accession>A0A9D4ZR08</accession>
<organism evidence="1 2">
    <name type="scientific">Adiantum capillus-veneris</name>
    <name type="common">Maidenhair fern</name>
    <dbReference type="NCBI Taxonomy" id="13818"/>
    <lineage>
        <taxon>Eukaryota</taxon>
        <taxon>Viridiplantae</taxon>
        <taxon>Streptophyta</taxon>
        <taxon>Embryophyta</taxon>
        <taxon>Tracheophyta</taxon>
        <taxon>Polypodiopsida</taxon>
        <taxon>Polypodiidae</taxon>
        <taxon>Polypodiales</taxon>
        <taxon>Pteridineae</taxon>
        <taxon>Pteridaceae</taxon>
        <taxon>Vittarioideae</taxon>
        <taxon>Adiantum</taxon>
    </lineage>
</organism>
<dbReference type="EMBL" id="JABFUD020000001">
    <property type="protein sequence ID" value="KAI5084789.1"/>
    <property type="molecule type" value="Genomic_DNA"/>
</dbReference>
<evidence type="ECO:0000313" key="1">
    <source>
        <dbReference type="EMBL" id="KAI5084789.1"/>
    </source>
</evidence>
<evidence type="ECO:0000313" key="2">
    <source>
        <dbReference type="Proteomes" id="UP000886520"/>
    </source>
</evidence>
<dbReference type="AlphaFoldDB" id="A0A9D4ZR08"/>
<comment type="caution">
    <text evidence="1">The sequence shown here is derived from an EMBL/GenBank/DDBJ whole genome shotgun (WGS) entry which is preliminary data.</text>
</comment>
<sequence>MLDLFTLPADKFLLNLVTPISMPYLTIVKRRPLSVTNASSPDLFGAFLTYLTSKNIIKLAVACMDSAACEEGQGCRRCREKSEVLLPLSPLSLC</sequence>
<name>A0A9D4ZR08_ADICA</name>
<reference evidence="1" key="1">
    <citation type="submission" date="2021-01" db="EMBL/GenBank/DDBJ databases">
        <title>Adiantum capillus-veneris genome.</title>
        <authorList>
            <person name="Fang Y."/>
            <person name="Liao Q."/>
        </authorList>
    </citation>
    <scope>NUCLEOTIDE SEQUENCE</scope>
    <source>
        <strain evidence="1">H3</strain>
        <tissue evidence="1">Leaf</tissue>
    </source>
</reference>
<keyword evidence="2" id="KW-1185">Reference proteome</keyword>
<gene>
    <name evidence="1" type="ORF">GOP47_0000958</name>
</gene>
<protein>
    <submittedName>
        <fullName evidence="1">Uncharacterized protein</fullName>
    </submittedName>
</protein>
<dbReference type="Proteomes" id="UP000886520">
    <property type="component" value="Chromosome 1"/>
</dbReference>